<dbReference type="InParanoid" id="E4ZVG7"/>
<evidence type="ECO:0000256" key="12">
    <source>
        <dbReference type="ARBA" id="ARBA00042762"/>
    </source>
</evidence>
<keyword evidence="3" id="KW-0134">Cell wall</keyword>
<evidence type="ECO:0000256" key="13">
    <source>
        <dbReference type="SAM" id="MobiDB-lite"/>
    </source>
</evidence>
<dbReference type="GO" id="GO:0005576">
    <property type="term" value="C:extracellular region"/>
    <property type="evidence" value="ECO:0007669"/>
    <property type="project" value="TreeGrafter"/>
</dbReference>
<dbReference type="SUPFAM" id="SSF51445">
    <property type="entry name" value="(Trans)glycosidases"/>
    <property type="match status" value="1"/>
</dbReference>
<evidence type="ECO:0000256" key="4">
    <source>
        <dbReference type="ARBA" id="ARBA00022525"/>
    </source>
</evidence>
<keyword evidence="5" id="KW-0732">Signal</keyword>
<comment type="function">
    <text evidence="8">Beta-glucosidases are one of a number of cellulolytic enzymes involved in the degradation of cellulosic biomass. Catalyzes the last step releasing glucose from the inhibitory cellobiose.</text>
</comment>
<evidence type="ECO:0000313" key="15">
    <source>
        <dbReference type="Proteomes" id="UP000002668"/>
    </source>
</evidence>
<accession>E4ZVG7</accession>
<feature type="compositionally biased region" description="Low complexity" evidence="13">
    <location>
        <begin position="399"/>
        <end position="419"/>
    </location>
</feature>
<evidence type="ECO:0000256" key="6">
    <source>
        <dbReference type="ARBA" id="ARBA00022801"/>
    </source>
</evidence>
<dbReference type="OrthoDB" id="4082933at2759"/>
<comment type="subcellular location">
    <subcellularLocation>
        <location evidence="1">Secreted</location>
        <location evidence="1">Cell wall</location>
    </subcellularLocation>
</comment>
<evidence type="ECO:0000256" key="3">
    <source>
        <dbReference type="ARBA" id="ARBA00022512"/>
    </source>
</evidence>
<keyword evidence="4" id="KW-0964">Secreted</keyword>
<dbReference type="eggNOG" id="ENOG502QS0R">
    <property type="taxonomic scope" value="Eukaryota"/>
</dbReference>
<sequence>MSWDVGLSQLKRHRAGMKVRKWARVILYLHLGSGNNDCRHGFVGLIKAVTKSSRWRLVGEIVLRFDRPFFGDTSACAAYCSSESSICCKKRSAVREDPTNFIRGREAGRLAAVIEGDGAGGTSPLVRRDWTPNLTASRLASHSASMAKAHPSKALRPPDLHCRQPALYAVDKKHRMKYSFVAATLVGAVLAVQHHGHAGFHARRGGYEVKQEDVCTVYTTVYVTAPAPVPTAVTNSTTGYPEGNPPVCTSCKPETPIQTPVVLSSTHGAPVPSKEAHPPVPVASKESHPPASVPASSTPCEEEEVPTPTPAVPVASKDGQPPAPVPASSTPCDDEDTPAPTPVISVASKDGHPPASVPATSTPCDEEEETPAPTPVVPVPASSTPCDEEEETPAPTPVVPVASTEATPSAPAPTSSAPCTDEEETPAYTPAPVPSQAAYPPGPKPETPKPEVPKPETPAPVPSQGSYPPGPKPEAPKPEVPKPETPAPPSQGSYPPGPKPETPKPEVPKPETPAPVPSQGSYPPGPKPETPKPEVPKPETPAPVPSQGSYPPGPKPEAPKPETPTPKPETPKPETPSPAPSTSKAADKPKPTGGYSSGGRIETNGDKWAITYTPYAANGNCKTQDEIKEDIKKISELGFTTIRSYSTDCGVFEFVVPECQKYKLKIIYGIFLEGAGKGPFSEYANAQLEDIKEKAPKDSVAMVIVGNECMFNNNCPANELASYIDYVRTELQKAGFPQDIAITTTETVGVWEEKGAALCGHIDVFTVQVHPFFTSTVSAEDAGDFAAQQLEQAAKVCPEAAAKGMYITEIGWPSAGQTNGNAVASKEMQKVAMKKIMEKVGSKACVFSFQDDFWKPPGSLGVEQNFGILDALTSY</sequence>
<keyword evidence="6" id="KW-0378">Hydrolase</keyword>
<dbReference type="InterPro" id="IPR050732">
    <property type="entry name" value="Beta-glucan_modifiers"/>
</dbReference>
<feature type="compositionally biased region" description="Pro residues" evidence="13">
    <location>
        <begin position="483"/>
        <end position="500"/>
    </location>
</feature>
<keyword evidence="15" id="KW-1185">Reference proteome</keyword>
<dbReference type="Gene3D" id="3.20.20.80">
    <property type="entry name" value="Glycosidases"/>
    <property type="match status" value="2"/>
</dbReference>
<evidence type="ECO:0000256" key="8">
    <source>
        <dbReference type="ARBA" id="ARBA00024983"/>
    </source>
</evidence>
<name>E4ZVG7_LEPMJ</name>
<dbReference type="AlphaFoldDB" id="E4ZVG7"/>
<dbReference type="VEuPathDB" id="FungiDB:LEMA_P027450.1"/>
<evidence type="ECO:0000256" key="2">
    <source>
        <dbReference type="ARBA" id="ARBA00008773"/>
    </source>
</evidence>
<gene>
    <name evidence="14" type="ORF">LEMA_P027450.1</name>
</gene>
<dbReference type="CAZy" id="GH17">
    <property type="family name" value="Glycoside Hydrolase Family 17"/>
</dbReference>
<feature type="region of interest" description="Disordered" evidence="13">
    <location>
        <begin position="262"/>
        <end position="604"/>
    </location>
</feature>
<dbReference type="InterPro" id="IPR017853">
    <property type="entry name" value="GH"/>
</dbReference>
<evidence type="ECO:0000256" key="9">
    <source>
        <dbReference type="ARBA" id="ARBA00039284"/>
    </source>
</evidence>
<dbReference type="GO" id="GO:0071555">
    <property type="term" value="P:cell wall organization"/>
    <property type="evidence" value="ECO:0007669"/>
    <property type="project" value="TreeGrafter"/>
</dbReference>
<dbReference type="STRING" id="985895.E4ZVG7"/>
<proteinExistence type="inferred from homology"/>
<protein>
    <recommendedName>
        <fullName evidence="9">Probable beta-glucosidase btgE</fullName>
    </recommendedName>
    <alternativeName>
        <fullName evidence="10">Beta-D-glucoside glucohydrolase btgE</fullName>
    </alternativeName>
    <alternativeName>
        <fullName evidence="12">Cellobiase btgE</fullName>
    </alternativeName>
    <alternativeName>
        <fullName evidence="11">Gentiobiase btgE</fullName>
    </alternativeName>
</protein>
<feature type="compositionally biased region" description="Pro residues" evidence="13">
    <location>
        <begin position="551"/>
        <end position="579"/>
    </location>
</feature>
<dbReference type="EMBL" id="FP929127">
    <property type="protein sequence ID" value="CBX95593.1"/>
    <property type="molecule type" value="Genomic_DNA"/>
</dbReference>
<dbReference type="PANTHER" id="PTHR16631:SF24">
    <property type="entry name" value="FAMILY 17 GLUCOSIDASE SCW11-RELATED"/>
    <property type="match status" value="1"/>
</dbReference>
<organism evidence="15">
    <name type="scientific">Leptosphaeria maculans (strain JN3 / isolate v23.1.3 / race Av1-4-5-6-7-8)</name>
    <name type="common">Blackleg fungus</name>
    <name type="synonym">Phoma lingam</name>
    <dbReference type="NCBI Taxonomy" id="985895"/>
    <lineage>
        <taxon>Eukaryota</taxon>
        <taxon>Fungi</taxon>
        <taxon>Dikarya</taxon>
        <taxon>Ascomycota</taxon>
        <taxon>Pezizomycotina</taxon>
        <taxon>Dothideomycetes</taxon>
        <taxon>Pleosporomycetidae</taxon>
        <taxon>Pleosporales</taxon>
        <taxon>Pleosporineae</taxon>
        <taxon>Leptosphaeriaceae</taxon>
        <taxon>Plenodomus</taxon>
        <taxon>Plenodomus lingam/Leptosphaeria maculans species complex</taxon>
    </lineage>
</organism>
<evidence type="ECO:0000256" key="11">
    <source>
        <dbReference type="ARBA" id="ARBA00041516"/>
    </source>
</evidence>
<dbReference type="HOGENOM" id="CLU_328466_0_0_1"/>
<evidence type="ECO:0000256" key="7">
    <source>
        <dbReference type="ARBA" id="ARBA00023295"/>
    </source>
</evidence>
<comment type="similarity">
    <text evidence="2">Belongs to the glycosyl hydrolase 17 family.</text>
</comment>
<evidence type="ECO:0000256" key="10">
    <source>
        <dbReference type="ARBA" id="ARBA00041495"/>
    </source>
</evidence>
<dbReference type="GO" id="GO:0042973">
    <property type="term" value="F:glucan endo-1,3-beta-D-glucosidase activity"/>
    <property type="evidence" value="ECO:0007669"/>
    <property type="project" value="TreeGrafter"/>
</dbReference>
<evidence type="ECO:0000313" key="14">
    <source>
        <dbReference type="EMBL" id="CBX95593.1"/>
    </source>
</evidence>
<dbReference type="PANTHER" id="PTHR16631">
    <property type="entry name" value="GLUCAN 1,3-BETA-GLUCOSIDASE"/>
    <property type="match status" value="1"/>
</dbReference>
<dbReference type="Proteomes" id="UP000002668">
    <property type="component" value="Genome"/>
</dbReference>
<reference evidence="15" key="1">
    <citation type="journal article" date="2011" name="Nat. Commun.">
        <title>Effector diversification within compartments of the Leptosphaeria maculans genome affected by Repeat-Induced Point mutations.</title>
        <authorList>
            <person name="Rouxel T."/>
            <person name="Grandaubert J."/>
            <person name="Hane J.K."/>
            <person name="Hoede C."/>
            <person name="van de Wouw A.P."/>
            <person name="Couloux A."/>
            <person name="Dominguez V."/>
            <person name="Anthouard V."/>
            <person name="Bally P."/>
            <person name="Bourras S."/>
            <person name="Cozijnsen A.J."/>
            <person name="Ciuffetti L.M."/>
            <person name="Degrave A."/>
            <person name="Dilmaghani A."/>
            <person name="Duret L."/>
            <person name="Fudal I."/>
            <person name="Goodwin S.B."/>
            <person name="Gout L."/>
            <person name="Glaser N."/>
            <person name="Linglin J."/>
            <person name="Kema G.H.J."/>
            <person name="Lapalu N."/>
            <person name="Lawrence C.B."/>
            <person name="May K."/>
            <person name="Meyer M."/>
            <person name="Ollivier B."/>
            <person name="Poulain J."/>
            <person name="Schoch C.L."/>
            <person name="Simon A."/>
            <person name="Spatafora J.W."/>
            <person name="Stachowiak A."/>
            <person name="Turgeon B.G."/>
            <person name="Tyler B.M."/>
            <person name="Vincent D."/>
            <person name="Weissenbach J."/>
            <person name="Amselem J."/>
            <person name="Quesneville H."/>
            <person name="Oliver R.P."/>
            <person name="Wincker P."/>
            <person name="Balesdent M.-H."/>
            <person name="Howlett B.J."/>
        </authorList>
    </citation>
    <scope>NUCLEOTIDE SEQUENCE [LARGE SCALE GENOMIC DNA]</scope>
    <source>
        <strain evidence="15">JN3 / isolate v23.1.3 / race Av1-4-5-6-7-8</strain>
    </source>
</reference>
<evidence type="ECO:0000256" key="1">
    <source>
        <dbReference type="ARBA" id="ARBA00004191"/>
    </source>
</evidence>
<evidence type="ECO:0000256" key="5">
    <source>
        <dbReference type="ARBA" id="ARBA00022729"/>
    </source>
</evidence>
<dbReference type="GO" id="GO:0009986">
    <property type="term" value="C:cell surface"/>
    <property type="evidence" value="ECO:0007669"/>
    <property type="project" value="TreeGrafter"/>
</dbReference>
<keyword evidence="7" id="KW-0326">Glycosidase</keyword>
<dbReference type="GO" id="GO:0009277">
    <property type="term" value="C:fungal-type cell wall"/>
    <property type="evidence" value="ECO:0007669"/>
    <property type="project" value="TreeGrafter"/>
</dbReference>